<dbReference type="SUPFAM" id="SSF51735">
    <property type="entry name" value="NAD(P)-binding Rossmann-fold domains"/>
    <property type="match status" value="1"/>
</dbReference>
<name>A0A2V1HWD6_9MICO</name>
<dbReference type="PANTHER" id="PTHR12126:SF11">
    <property type="entry name" value="NADH DEHYDROGENASE [UBIQUINONE] 1 ALPHA SUBCOMPLEX SUBUNIT 9, MITOCHONDRIAL"/>
    <property type="match status" value="1"/>
</dbReference>
<dbReference type="OrthoDB" id="9771302at2"/>
<organism evidence="2 3">
    <name type="scientific">Amnibacterium flavum</name>
    <dbReference type="NCBI Taxonomy" id="2173173"/>
    <lineage>
        <taxon>Bacteria</taxon>
        <taxon>Bacillati</taxon>
        <taxon>Actinomycetota</taxon>
        <taxon>Actinomycetes</taxon>
        <taxon>Micrococcales</taxon>
        <taxon>Microbacteriaceae</taxon>
        <taxon>Amnibacterium</taxon>
    </lineage>
</organism>
<dbReference type="Proteomes" id="UP000244893">
    <property type="component" value="Unassembled WGS sequence"/>
</dbReference>
<dbReference type="AlphaFoldDB" id="A0A2V1HWD6"/>
<evidence type="ECO:0000313" key="2">
    <source>
        <dbReference type="EMBL" id="PVZ94504.1"/>
    </source>
</evidence>
<dbReference type="EMBL" id="QEOP01000002">
    <property type="protein sequence ID" value="PVZ94504.1"/>
    <property type="molecule type" value="Genomic_DNA"/>
</dbReference>
<evidence type="ECO:0000259" key="1">
    <source>
        <dbReference type="Pfam" id="PF13460"/>
    </source>
</evidence>
<reference evidence="2 3" key="1">
    <citation type="submission" date="2018-05" db="EMBL/GenBank/DDBJ databases">
        <title>Amnibacterium sp. M8JJ-5, whole genome shotgun sequence.</title>
        <authorList>
            <person name="Tuo L."/>
        </authorList>
    </citation>
    <scope>NUCLEOTIDE SEQUENCE [LARGE SCALE GENOMIC DNA]</scope>
    <source>
        <strain evidence="2 3">M8JJ-5</strain>
    </source>
</reference>
<feature type="domain" description="NAD(P)-binding" evidence="1">
    <location>
        <begin position="10"/>
        <end position="137"/>
    </location>
</feature>
<comment type="caution">
    <text evidence="2">The sequence shown here is derived from an EMBL/GenBank/DDBJ whole genome shotgun (WGS) entry which is preliminary data.</text>
</comment>
<dbReference type="Pfam" id="PF13460">
    <property type="entry name" value="NAD_binding_10"/>
    <property type="match status" value="1"/>
</dbReference>
<keyword evidence="3" id="KW-1185">Reference proteome</keyword>
<protein>
    <submittedName>
        <fullName evidence="2">3-beta hydroxysteroid dehydrogenase</fullName>
    </submittedName>
</protein>
<proteinExistence type="predicted"/>
<dbReference type="InterPro" id="IPR051207">
    <property type="entry name" value="ComplexI_NDUFA9_subunit"/>
</dbReference>
<evidence type="ECO:0000313" key="3">
    <source>
        <dbReference type="Proteomes" id="UP000244893"/>
    </source>
</evidence>
<dbReference type="InterPro" id="IPR036291">
    <property type="entry name" value="NAD(P)-bd_dom_sf"/>
</dbReference>
<sequence length="258" mass="27057">MQGMKIAVAGGTGAVGRHVVDVVRERGHEPVVLARSTGADLITGSGLADRLDGVSSVVDVTSIAAQSGATSTRFFERVTENLLAAERRAGVGHHLALSIVGSDLAPHGYYAGKAAQERAVEQGAVPWTILRATQFHEFAPQILGRMRTGPLALIPVMRCQPVAAREVASRLVDLAAGVPAGHAVDLAGPREESMVDMVRRYVSATGGRSALLAIPVPGAFGKALRDGTLLAGTEAQRGTQTFAQWLDELGAGRESRRR</sequence>
<gene>
    <name evidence="2" type="ORF">DDQ50_12440</name>
</gene>
<accession>A0A2V1HWD6</accession>
<dbReference type="PANTHER" id="PTHR12126">
    <property type="entry name" value="NADH-UBIQUINONE OXIDOREDUCTASE 39 KDA SUBUNIT-RELATED"/>
    <property type="match status" value="1"/>
</dbReference>
<dbReference type="Gene3D" id="3.40.50.720">
    <property type="entry name" value="NAD(P)-binding Rossmann-like Domain"/>
    <property type="match status" value="1"/>
</dbReference>
<dbReference type="InterPro" id="IPR016040">
    <property type="entry name" value="NAD(P)-bd_dom"/>
</dbReference>
<dbReference type="GO" id="GO:0044877">
    <property type="term" value="F:protein-containing complex binding"/>
    <property type="evidence" value="ECO:0007669"/>
    <property type="project" value="TreeGrafter"/>
</dbReference>